<dbReference type="GO" id="GO:0016020">
    <property type="term" value="C:membrane"/>
    <property type="evidence" value="ECO:0007669"/>
    <property type="project" value="UniProtKB-SubCell"/>
</dbReference>
<organism evidence="13 14">
    <name type="scientific">Polaribacter gangjinensis</name>
    <dbReference type="NCBI Taxonomy" id="574710"/>
    <lineage>
        <taxon>Bacteria</taxon>
        <taxon>Pseudomonadati</taxon>
        <taxon>Bacteroidota</taxon>
        <taxon>Flavobacteriia</taxon>
        <taxon>Flavobacteriales</taxon>
        <taxon>Flavobacteriaceae</taxon>
    </lineage>
</organism>
<dbReference type="PANTHER" id="PTHR14269:SF61">
    <property type="entry name" value="CDP-DIACYLGLYCEROL--SERINE O-PHOSPHATIDYLTRANSFERASE"/>
    <property type="match status" value="1"/>
</dbReference>
<reference evidence="13 14" key="1">
    <citation type="submission" date="2016-12" db="EMBL/GenBank/DDBJ databases">
        <title>Trade-off between light-utilization and light-protection in marine flavobacteria.</title>
        <authorList>
            <person name="Kumagai Y."/>
            <person name="Yoshizawa S."/>
            <person name="Kogure K."/>
            <person name="Iwasaki W."/>
        </authorList>
    </citation>
    <scope>NUCLEOTIDE SEQUENCE [LARGE SCALE GENOMIC DNA]</scope>
    <source>
        <strain evidence="13 14">KCTC 22729</strain>
    </source>
</reference>
<evidence type="ECO:0000256" key="6">
    <source>
        <dbReference type="ARBA" id="ARBA00022989"/>
    </source>
</evidence>
<feature type="transmembrane region" description="Helical" evidence="12">
    <location>
        <begin position="109"/>
        <end position="126"/>
    </location>
</feature>
<protein>
    <submittedName>
        <fullName evidence="13">Phosphatidylserine synthase</fullName>
    </submittedName>
</protein>
<evidence type="ECO:0000313" key="14">
    <source>
        <dbReference type="Proteomes" id="UP000237608"/>
    </source>
</evidence>
<comment type="caution">
    <text evidence="13">The sequence shown here is derived from an EMBL/GenBank/DDBJ whole genome shotgun (WGS) entry which is preliminary data.</text>
</comment>
<gene>
    <name evidence="13" type="ORF">BTO13_04505</name>
</gene>
<evidence type="ECO:0000256" key="4">
    <source>
        <dbReference type="ARBA" id="ARBA00022679"/>
    </source>
</evidence>
<dbReference type="GO" id="GO:0016780">
    <property type="term" value="F:phosphotransferase activity, for other substituted phosphate groups"/>
    <property type="evidence" value="ECO:0007669"/>
    <property type="project" value="InterPro"/>
</dbReference>
<proteinExistence type="inferred from homology"/>
<evidence type="ECO:0000256" key="2">
    <source>
        <dbReference type="ARBA" id="ARBA00010441"/>
    </source>
</evidence>
<comment type="subcellular location">
    <subcellularLocation>
        <location evidence="1">Membrane</location>
        <topology evidence="1">Multi-pass membrane protein</topology>
    </subcellularLocation>
</comment>
<dbReference type="InterPro" id="IPR048254">
    <property type="entry name" value="CDP_ALCOHOL_P_TRANSF_CS"/>
</dbReference>
<keyword evidence="4 11" id="KW-0808">Transferase</keyword>
<evidence type="ECO:0000256" key="10">
    <source>
        <dbReference type="ARBA" id="ARBA00023264"/>
    </source>
</evidence>
<feature type="transmembrane region" description="Helical" evidence="12">
    <location>
        <begin position="169"/>
        <end position="188"/>
    </location>
</feature>
<evidence type="ECO:0000256" key="1">
    <source>
        <dbReference type="ARBA" id="ARBA00004141"/>
    </source>
</evidence>
<feature type="transmembrane region" description="Helical" evidence="12">
    <location>
        <begin position="209"/>
        <end position="237"/>
    </location>
</feature>
<evidence type="ECO:0000313" key="13">
    <source>
        <dbReference type="EMBL" id="PQJ76132.1"/>
    </source>
</evidence>
<evidence type="ECO:0000256" key="3">
    <source>
        <dbReference type="ARBA" id="ARBA00022516"/>
    </source>
</evidence>
<dbReference type="PROSITE" id="PS00379">
    <property type="entry name" value="CDP_ALCOHOL_P_TRANSF"/>
    <property type="match status" value="1"/>
</dbReference>
<dbReference type="InterPro" id="IPR000462">
    <property type="entry name" value="CDP-OH_P_trans"/>
</dbReference>
<dbReference type="Proteomes" id="UP000237608">
    <property type="component" value="Unassembled WGS sequence"/>
</dbReference>
<dbReference type="EMBL" id="MSCL01000001">
    <property type="protein sequence ID" value="PQJ76132.1"/>
    <property type="molecule type" value="Genomic_DNA"/>
</dbReference>
<dbReference type="InterPro" id="IPR043130">
    <property type="entry name" value="CDP-OH_PTrfase_TM_dom"/>
</dbReference>
<keyword evidence="14" id="KW-1185">Reference proteome</keyword>
<evidence type="ECO:0000256" key="11">
    <source>
        <dbReference type="RuleBase" id="RU003750"/>
    </source>
</evidence>
<dbReference type="GO" id="GO:0008654">
    <property type="term" value="P:phospholipid biosynthetic process"/>
    <property type="evidence" value="ECO:0007669"/>
    <property type="project" value="UniProtKB-KW"/>
</dbReference>
<keyword evidence="5 12" id="KW-0812">Transmembrane</keyword>
<evidence type="ECO:0000256" key="7">
    <source>
        <dbReference type="ARBA" id="ARBA00023098"/>
    </source>
</evidence>
<dbReference type="Pfam" id="PF01066">
    <property type="entry name" value="CDP-OH_P_transf"/>
    <property type="match status" value="1"/>
</dbReference>
<comment type="similarity">
    <text evidence="2 11">Belongs to the CDP-alcohol phosphatidyltransferase class-I family.</text>
</comment>
<evidence type="ECO:0000256" key="9">
    <source>
        <dbReference type="ARBA" id="ARBA00023209"/>
    </source>
</evidence>
<keyword evidence="8 12" id="KW-0472">Membrane</keyword>
<dbReference type="PANTHER" id="PTHR14269">
    <property type="entry name" value="CDP-DIACYLGLYCEROL--GLYCEROL-3-PHOSPHATE 3-PHOSPHATIDYLTRANSFERASE-RELATED"/>
    <property type="match status" value="1"/>
</dbReference>
<sequence>MKSHIPNLLTLANLFCGAVATMYAVKGFYEMTAIFVVIGILFDFLDGFVARILGVSGELGKQLDSLADVVTSGVVPGLLLFFLIKTNVINGPNVEMEISFGQFEPKFGLLPYVAFLLTIAAAYRLAKFNLDTRQSDSFIGLPTPAMSLFVISLPLIYQSTDIEMVKTLLLDNNFLVGIAVVLSLLMNLEIPLFSLKFKDFSLKNNAVKYVFLAVSVPMIVLLKYMAVPLIITFYVVLSLVNNLIKKA</sequence>
<evidence type="ECO:0000256" key="8">
    <source>
        <dbReference type="ARBA" id="ARBA00023136"/>
    </source>
</evidence>
<evidence type="ECO:0000256" key="5">
    <source>
        <dbReference type="ARBA" id="ARBA00022692"/>
    </source>
</evidence>
<feature type="transmembrane region" description="Helical" evidence="12">
    <location>
        <begin position="138"/>
        <end position="157"/>
    </location>
</feature>
<keyword evidence="9" id="KW-0594">Phospholipid biosynthesis</keyword>
<keyword evidence="7" id="KW-0443">Lipid metabolism</keyword>
<dbReference type="AlphaFoldDB" id="A0A2S7WFU6"/>
<keyword evidence="10" id="KW-1208">Phospholipid metabolism</keyword>
<name>A0A2S7WFU6_9FLAO</name>
<dbReference type="InterPro" id="IPR050324">
    <property type="entry name" value="CDP-alcohol_PTase-I"/>
</dbReference>
<keyword evidence="3" id="KW-0444">Lipid biosynthesis</keyword>
<evidence type="ECO:0000256" key="12">
    <source>
        <dbReference type="SAM" id="Phobius"/>
    </source>
</evidence>
<dbReference type="Gene3D" id="1.20.120.1760">
    <property type="match status" value="1"/>
</dbReference>
<keyword evidence="6 12" id="KW-1133">Transmembrane helix</keyword>
<feature type="transmembrane region" description="Helical" evidence="12">
    <location>
        <begin position="66"/>
        <end position="89"/>
    </location>
</feature>
<feature type="transmembrane region" description="Helical" evidence="12">
    <location>
        <begin position="34"/>
        <end position="54"/>
    </location>
</feature>
<accession>A0A2S7WFU6</accession>